<proteinExistence type="inferred from homology"/>
<dbReference type="InterPro" id="IPR020806">
    <property type="entry name" value="PKS_PP-bd"/>
</dbReference>
<comment type="cofactor">
    <cofactor evidence="1">
        <name>pantetheine 4'-phosphate</name>
        <dbReference type="ChEBI" id="CHEBI:47942"/>
    </cofactor>
</comment>
<accession>A0A7V5H4V3</accession>
<evidence type="ECO:0000256" key="3">
    <source>
        <dbReference type="ARBA" id="ARBA00022450"/>
    </source>
</evidence>
<dbReference type="GO" id="GO:0005829">
    <property type="term" value="C:cytosol"/>
    <property type="evidence" value="ECO:0007669"/>
    <property type="project" value="TreeGrafter"/>
</dbReference>
<dbReference type="EMBL" id="DRTD01000666">
    <property type="protein sequence ID" value="HHE55894.1"/>
    <property type="molecule type" value="Genomic_DNA"/>
</dbReference>
<dbReference type="FunFam" id="3.30.300.30:FF:000010">
    <property type="entry name" value="Enterobactin synthetase component F"/>
    <property type="match status" value="1"/>
</dbReference>
<sequence>DMTLFMLEEADHFSGALEFNTDLFDEETIERFIKHLVNLAEGLVKHPDQSVDQIEFITEEEKRLLLESWNGKPAVPVLNGTVIDMFEQQVAQKGSQIAVEMNGQTLTYQELNRKANQLAHYLLRQGLQPDQLIGVAVERSPEMIIALLGILKAGGAYVPLDVHYPQERLKFMIEDAGLQRIISTEQTASQLPEHQVPVLKIDSEWLAIETESDANPNLPIEGQNLCYVIYTSGSTGRPKGTLIHHQGLANYLNWVVSAYPLDKGQGSLIHSTLAFDATVTAIYAPLISGKTVFLIPEHTEIDALGQALLQYRDFSLIKITPAHLELLSQQISPHQAEGLTHAFIIGGENLTADQIEFWQKHAPDTLLFNEYGPTETVVGCVVFEAHEWHGSGSVPIGRAIPNTRVYVLDRHLQPVPIGVPGELYIGGAGVARGYLNRPDLTAERFVPDPFSEEKGARLYRTGDLVRYLKNGQMEFIGRVDFQVKIRGYRIELGEIENVLQENEQVQDAVALVRHDFANDPRLVAYIIPTNKETFDEPSLRAFLKERLPDYMVPGWFVVLESFPLTPNGKIDRKALPKPDYTASEQQAEFVAPRTADEEILAAIWQEILHLPQVGVHNNFFELGGHSLLATQLMSRIRESFGVELPLKDLFEAPTIAELALKIEQARLQTAGIKMPPLTRQPRDGHLPLSFAQQRLWFLDQLSPDSPFYNIPAAVRIKGQLNVQALEQAVNEIIRRHEVLRTIFVNNNGQPEQKILDEVQFELPVIDLQNAPSQDEKVRQLHNQDAMQPFKLDQWPLFRLQLVKLSSHDDIF</sequence>
<dbReference type="FunFam" id="3.40.50.980:FF:000001">
    <property type="entry name" value="Non-ribosomal peptide synthetase"/>
    <property type="match status" value="1"/>
</dbReference>
<dbReference type="InterPro" id="IPR001242">
    <property type="entry name" value="Condensation_dom"/>
</dbReference>
<dbReference type="SMART" id="SM00823">
    <property type="entry name" value="PKS_PP"/>
    <property type="match status" value="1"/>
</dbReference>
<dbReference type="Pfam" id="PF00501">
    <property type="entry name" value="AMP-binding"/>
    <property type="match status" value="1"/>
</dbReference>
<evidence type="ECO:0000256" key="4">
    <source>
        <dbReference type="ARBA" id="ARBA00022553"/>
    </source>
</evidence>
<dbReference type="InterPro" id="IPR010071">
    <property type="entry name" value="AA_adenyl_dom"/>
</dbReference>
<feature type="non-terminal residue" evidence="6">
    <location>
        <position position="811"/>
    </location>
</feature>
<dbReference type="SUPFAM" id="SSF52777">
    <property type="entry name" value="CoA-dependent acyltransferases"/>
    <property type="match status" value="2"/>
</dbReference>
<dbReference type="FunFam" id="2.30.38.10:FF:000001">
    <property type="entry name" value="Non-ribosomal peptide synthetase PvdI"/>
    <property type="match status" value="1"/>
</dbReference>
<keyword evidence="3" id="KW-0596">Phosphopantetheine</keyword>
<dbReference type="InterPro" id="IPR025110">
    <property type="entry name" value="AMP-bd_C"/>
</dbReference>
<dbReference type="PANTHER" id="PTHR45527">
    <property type="entry name" value="NONRIBOSOMAL PEPTIDE SYNTHETASE"/>
    <property type="match status" value="1"/>
</dbReference>
<name>A0A7V5H4V3_CALAY</name>
<dbReference type="InterPro" id="IPR020845">
    <property type="entry name" value="AMP-binding_CS"/>
</dbReference>
<dbReference type="Gene3D" id="3.30.300.30">
    <property type="match status" value="1"/>
</dbReference>
<organism evidence="6">
    <name type="scientific">Caldithrix abyssi</name>
    <dbReference type="NCBI Taxonomy" id="187145"/>
    <lineage>
        <taxon>Bacteria</taxon>
        <taxon>Pseudomonadati</taxon>
        <taxon>Calditrichota</taxon>
        <taxon>Calditrichia</taxon>
        <taxon>Calditrichales</taxon>
        <taxon>Calditrichaceae</taxon>
        <taxon>Caldithrix</taxon>
    </lineage>
</organism>
<comment type="similarity">
    <text evidence="2">Belongs to the ATP-dependent AMP-binding enzyme family.</text>
</comment>
<dbReference type="GO" id="GO:0043041">
    <property type="term" value="P:amino acid activation for nonribosomal peptide biosynthetic process"/>
    <property type="evidence" value="ECO:0007669"/>
    <property type="project" value="TreeGrafter"/>
</dbReference>
<feature type="non-terminal residue" evidence="6">
    <location>
        <position position="1"/>
    </location>
</feature>
<dbReference type="InterPro" id="IPR000873">
    <property type="entry name" value="AMP-dep_synth/lig_dom"/>
</dbReference>
<dbReference type="Gene3D" id="2.30.38.10">
    <property type="entry name" value="Luciferase, Domain 3"/>
    <property type="match status" value="1"/>
</dbReference>
<dbReference type="PANTHER" id="PTHR45527:SF1">
    <property type="entry name" value="FATTY ACID SYNTHASE"/>
    <property type="match status" value="1"/>
</dbReference>
<dbReference type="NCBIfam" id="TIGR01733">
    <property type="entry name" value="AA-adenyl-dom"/>
    <property type="match status" value="1"/>
</dbReference>
<evidence type="ECO:0000313" key="6">
    <source>
        <dbReference type="EMBL" id="HHE55894.1"/>
    </source>
</evidence>
<dbReference type="Gene3D" id="3.30.559.30">
    <property type="entry name" value="Nonribosomal peptide synthetase, condensation domain"/>
    <property type="match status" value="1"/>
</dbReference>
<dbReference type="InterPro" id="IPR023213">
    <property type="entry name" value="CAT-like_dom_sf"/>
</dbReference>
<dbReference type="SUPFAM" id="SSF56801">
    <property type="entry name" value="Acetyl-CoA synthetase-like"/>
    <property type="match status" value="1"/>
</dbReference>
<dbReference type="Gene3D" id="1.10.1200.10">
    <property type="entry name" value="ACP-like"/>
    <property type="match status" value="1"/>
</dbReference>
<evidence type="ECO:0000259" key="5">
    <source>
        <dbReference type="PROSITE" id="PS50075"/>
    </source>
</evidence>
<dbReference type="AlphaFoldDB" id="A0A7V5H4V3"/>
<dbReference type="InterPro" id="IPR045851">
    <property type="entry name" value="AMP-bd_C_sf"/>
</dbReference>
<comment type="caution">
    <text evidence="6">The sequence shown here is derived from an EMBL/GenBank/DDBJ whole genome shotgun (WGS) entry which is preliminary data.</text>
</comment>
<dbReference type="CDD" id="cd05930">
    <property type="entry name" value="A_NRPS"/>
    <property type="match status" value="1"/>
</dbReference>
<dbReference type="InterPro" id="IPR036736">
    <property type="entry name" value="ACP-like_sf"/>
</dbReference>
<dbReference type="Pfam" id="PF13193">
    <property type="entry name" value="AMP-binding_C"/>
    <property type="match status" value="1"/>
</dbReference>
<dbReference type="GO" id="GO:0031177">
    <property type="term" value="F:phosphopantetheine binding"/>
    <property type="evidence" value="ECO:0007669"/>
    <property type="project" value="InterPro"/>
</dbReference>
<evidence type="ECO:0000256" key="2">
    <source>
        <dbReference type="ARBA" id="ARBA00006432"/>
    </source>
</evidence>
<dbReference type="Pfam" id="PF00668">
    <property type="entry name" value="Condensation"/>
    <property type="match status" value="2"/>
</dbReference>
<dbReference type="SUPFAM" id="SSF47336">
    <property type="entry name" value="ACP-like"/>
    <property type="match status" value="1"/>
</dbReference>
<keyword evidence="4" id="KW-0597">Phosphoprotein</keyword>
<dbReference type="Gene3D" id="3.40.50.980">
    <property type="match status" value="2"/>
</dbReference>
<dbReference type="FunFam" id="3.40.50.12780:FF:000012">
    <property type="entry name" value="Non-ribosomal peptide synthetase"/>
    <property type="match status" value="1"/>
</dbReference>
<feature type="domain" description="Carrier" evidence="5">
    <location>
        <begin position="591"/>
        <end position="666"/>
    </location>
</feature>
<dbReference type="PROSITE" id="PS00455">
    <property type="entry name" value="AMP_BINDING"/>
    <property type="match status" value="1"/>
</dbReference>
<dbReference type="Pfam" id="PF00550">
    <property type="entry name" value="PP-binding"/>
    <property type="match status" value="1"/>
</dbReference>
<dbReference type="PROSITE" id="PS50075">
    <property type="entry name" value="CARRIER"/>
    <property type="match status" value="1"/>
</dbReference>
<dbReference type="InterPro" id="IPR009081">
    <property type="entry name" value="PP-bd_ACP"/>
</dbReference>
<dbReference type="GO" id="GO:0044550">
    <property type="term" value="P:secondary metabolite biosynthetic process"/>
    <property type="evidence" value="ECO:0007669"/>
    <property type="project" value="UniProtKB-ARBA"/>
</dbReference>
<dbReference type="Gene3D" id="3.30.559.10">
    <property type="entry name" value="Chloramphenicol acetyltransferase-like domain"/>
    <property type="match status" value="1"/>
</dbReference>
<evidence type="ECO:0000256" key="1">
    <source>
        <dbReference type="ARBA" id="ARBA00001957"/>
    </source>
</evidence>
<gene>
    <name evidence="6" type="ORF">ENL21_08935</name>
</gene>
<reference evidence="6" key="1">
    <citation type="journal article" date="2020" name="mSystems">
        <title>Genome- and Community-Level Interaction Insights into Carbon Utilization and Element Cycling Functions of Hydrothermarchaeota in Hydrothermal Sediment.</title>
        <authorList>
            <person name="Zhou Z."/>
            <person name="Liu Y."/>
            <person name="Xu W."/>
            <person name="Pan J."/>
            <person name="Luo Z.H."/>
            <person name="Li M."/>
        </authorList>
    </citation>
    <scope>NUCLEOTIDE SEQUENCE [LARGE SCALE GENOMIC DNA]</scope>
    <source>
        <strain evidence="6">HyVt-76</strain>
    </source>
</reference>
<dbReference type="Proteomes" id="UP000886111">
    <property type="component" value="Unassembled WGS sequence"/>
</dbReference>
<protein>
    <submittedName>
        <fullName evidence="6">Amino acid adenylation domain-containing protein</fullName>
    </submittedName>
</protein>
<dbReference type="GO" id="GO:0003824">
    <property type="term" value="F:catalytic activity"/>
    <property type="evidence" value="ECO:0007669"/>
    <property type="project" value="InterPro"/>
</dbReference>
<dbReference type="FunFam" id="1.10.1200.10:FF:000005">
    <property type="entry name" value="Nonribosomal peptide synthetase 1"/>
    <property type="match status" value="1"/>
</dbReference>